<dbReference type="NCBIfam" id="TIGR02532">
    <property type="entry name" value="IV_pilin_GFxxxE"/>
    <property type="match status" value="1"/>
</dbReference>
<proteinExistence type="predicted"/>
<protein>
    <submittedName>
        <fullName evidence="2">Type II secretion system protein</fullName>
    </submittedName>
</protein>
<gene>
    <name evidence="2" type="ORF">J3998_05140</name>
</gene>
<keyword evidence="3" id="KW-1185">Reference proteome</keyword>
<keyword evidence="1" id="KW-1133">Transmembrane helix</keyword>
<evidence type="ECO:0000313" key="3">
    <source>
        <dbReference type="Proteomes" id="UP000664835"/>
    </source>
</evidence>
<accession>A0ABS3Q3P7</accession>
<dbReference type="Proteomes" id="UP000664835">
    <property type="component" value="Unassembled WGS sequence"/>
</dbReference>
<comment type="caution">
    <text evidence="2">The sequence shown here is derived from an EMBL/GenBank/DDBJ whole genome shotgun (WGS) entry which is preliminary data.</text>
</comment>
<organism evidence="2 3">
    <name type="scientific">Thiomicrorhabdus marina</name>
    <dbReference type="NCBI Taxonomy" id="2818442"/>
    <lineage>
        <taxon>Bacteria</taxon>
        <taxon>Pseudomonadati</taxon>
        <taxon>Pseudomonadota</taxon>
        <taxon>Gammaproteobacteria</taxon>
        <taxon>Thiotrichales</taxon>
        <taxon>Piscirickettsiaceae</taxon>
        <taxon>Thiomicrorhabdus</taxon>
    </lineage>
</organism>
<sequence>MQNVERFNGFSLIELAISLFLLSVISSFLVSGFEFDAKLQAPRLENAKQIAIEKRMETYLRVNLHLPCPDVDGDGREDRQIRNGVSVCTNREGSLPYLDLDLSATDAWGRPYYYRVHQRAESDIYINQMCQTASVFGRHGLRGFEDLWFCPSSHQFYCADNSASSTCDDVCEQACVNDIDPRPILFVDSNPNSLAPYFHLNTPPYGTRLGSYNLVLEDKHGDLVEEGVIAVIISWGENGDLMNDQLCQSQPVEEHENCDGDRTFIFNPSGENKDYVQWITVNQAKMALIKRGAFE</sequence>
<dbReference type="RefSeq" id="WP_208148400.1">
    <property type="nucleotide sequence ID" value="NZ_JAGETV010000006.1"/>
</dbReference>
<dbReference type="EMBL" id="JAGETV010000006">
    <property type="protein sequence ID" value="MBO1926954.1"/>
    <property type="molecule type" value="Genomic_DNA"/>
</dbReference>
<dbReference type="InterPro" id="IPR012902">
    <property type="entry name" value="N_methyl_site"/>
</dbReference>
<evidence type="ECO:0000256" key="1">
    <source>
        <dbReference type="SAM" id="Phobius"/>
    </source>
</evidence>
<keyword evidence="1" id="KW-0472">Membrane</keyword>
<evidence type="ECO:0000313" key="2">
    <source>
        <dbReference type="EMBL" id="MBO1926954.1"/>
    </source>
</evidence>
<reference evidence="2 3" key="1">
    <citation type="submission" date="2021-03" db="EMBL/GenBank/DDBJ databases">
        <title>Thiomicrorhabdus sp.nov.,novel sulfur-oxidizing bacteria isolated from coastal sediment.</title>
        <authorList>
            <person name="Liu X."/>
        </authorList>
    </citation>
    <scope>NUCLEOTIDE SEQUENCE [LARGE SCALE GENOMIC DNA]</scope>
    <source>
        <strain evidence="2 3">6S2-11</strain>
    </source>
</reference>
<keyword evidence="1" id="KW-0812">Transmembrane</keyword>
<name>A0ABS3Q3P7_9GAMM</name>
<feature type="transmembrane region" description="Helical" evidence="1">
    <location>
        <begin position="12"/>
        <end position="33"/>
    </location>
</feature>